<gene>
    <name evidence="4" type="ORF">CK510_21425</name>
</gene>
<keyword evidence="2" id="KW-0732">Signal</keyword>
<dbReference type="PANTHER" id="PTHR10098">
    <property type="entry name" value="RAPSYN-RELATED"/>
    <property type="match status" value="1"/>
</dbReference>
<organism evidence="4 5">
    <name type="scientific">Brunnivagina elsteri CCALA 953</name>
    <dbReference type="NCBI Taxonomy" id="987040"/>
    <lineage>
        <taxon>Bacteria</taxon>
        <taxon>Bacillati</taxon>
        <taxon>Cyanobacteriota</taxon>
        <taxon>Cyanophyceae</taxon>
        <taxon>Nostocales</taxon>
        <taxon>Calotrichaceae</taxon>
        <taxon>Brunnivagina</taxon>
    </lineage>
</organism>
<protein>
    <recommendedName>
        <fullName evidence="3">CHAT domain-containing protein</fullName>
    </recommendedName>
</protein>
<accession>A0A2A2TF61</accession>
<feature type="chain" id="PRO_5012494486" description="CHAT domain-containing protein" evidence="2">
    <location>
        <begin position="22"/>
        <end position="859"/>
    </location>
</feature>
<dbReference type="PANTHER" id="PTHR10098:SF112">
    <property type="entry name" value="SLR0380 PROTEIN"/>
    <property type="match status" value="1"/>
</dbReference>
<dbReference type="InterPro" id="IPR011990">
    <property type="entry name" value="TPR-like_helical_dom_sf"/>
</dbReference>
<dbReference type="SUPFAM" id="SSF48452">
    <property type="entry name" value="TPR-like"/>
    <property type="match status" value="3"/>
</dbReference>
<feature type="signal peptide" evidence="2">
    <location>
        <begin position="1"/>
        <end position="21"/>
    </location>
</feature>
<evidence type="ECO:0000256" key="1">
    <source>
        <dbReference type="PROSITE-ProRule" id="PRU00339"/>
    </source>
</evidence>
<evidence type="ECO:0000259" key="3">
    <source>
        <dbReference type="Pfam" id="PF12770"/>
    </source>
</evidence>
<dbReference type="InterPro" id="IPR024983">
    <property type="entry name" value="CHAT_dom"/>
</dbReference>
<dbReference type="Pfam" id="PF12770">
    <property type="entry name" value="CHAT"/>
    <property type="match status" value="1"/>
</dbReference>
<reference evidence="4 5" key="1">
    <citation type="submission" date="2017-08" db="EMBL/GenBank/DDBJ databases">
        <title>Draft genome sequence of filamentous cyanobacterium Calothrix elsteri CCALA 953.</title>
        <authorList>
            <person name="Gagunashvili A.N."/>
            <person name="Elster J."/>
            <person name="Andresson O.S."/>
        </authorList>
    </citation>
    <scope>NUCLEOTIDE SEQUENCE [LARGE SCALE GENOMIC DNA]</scope>
    <source>
        <strain evidence="4 5">CCALA 953</strain>
    </source>
</reference>
<proteinExistence type="predicted"/>
<dbReference type="AlphaFoldDB" id="A0A2A2TF61"/>
<evidence type="ECO:0000256" key="2">
    <source>
        <dbReference type="SAM" id="SignalP"/>
    </source>
</evidence>
<evidence type="ECO:0000313" key="5">
    <source>
        <dbReference type="Proteomes" id="UP000218238"/>
    </source>
</evidence>
<dbReference type="Pfam" id="PF13424">
    <property type="entry name" value="TPR_12"/>
    <property type="match status" value="2"/>
</dbReference>
<sequence>MNKYFSLLFFLLFFSVDSASARVFINSQQSPIKLRNDDSLFSLTQKYADISKSVLEQGKIRFEAGQFAEAANIWQQAAIDFERQGDKLNQAWSLSYLSLAYQNMGDWKKAEIAINDSLKLLQTSHQSANSAVLAVILNTQGSLSISTGKAEAALKSWQKAEKAYIAAGDKIGEIGSKINQSQALQAMGLYSRAKKLLLHTNEQLQQQQDLPLKFKALRSLGVAMQVIGDLKESEKILEDSLKISEKLGLTGESSEILFSLGNTKRSLEDIQAALDYYQQAADIATNPRVKVEALLNQLSLYVEKLQNEHAEALIPQVATELANLPPSRASIYARVNFAQNLLELAVKNSRKYQQAAEILATGIKQAENLGDLRAKAYALVQLGKLNSRSQQYDEALKWSQQALKISQEINATDISYQAAWQIGRIYKQLGDKEKASAAYKFSIENLKSLRSDLVAINSNVQFSFKESIEPVYREYVSLLLEESNPGEKKLKEARELIEALQLAELDNFFREACTDIKPENIEKIDKNAAVIYPIVLPDRLEVILSVPGNKSLSKYRVALPQVEVEETIKLMRQSLNPTFSNQERSQLSQKLYNWLIRPAEAELSRHDIKTLVFVLDGSLRNLPMAGLYDGKQYLIQKYNTALSPGLQLMRSQPNQGKNRRVIAAGLSEARQNFQPLPAVKSELMEITSTFPGTQLINDKFTNSKLKSAIKSIPFTILHLATHGQFSSKSADTFIVTWDGQINVKELDELLKIGIENESTPIELMVLSACQTAKGDNRAILGLAGFAVRSGARSTLATLWAVQDESTAKFMIEFYKQLSKPNISKAEALRNTQLAFLNDTNKDLQHPFYWTPFVLIGNWL</sequence>
<feature type="repeat" description="TPR" evidence="1">
    <location>
        <begin position="376"/>
        <end position="409"/>
    </location>
</feature>
<dbReference type="RefSeq" id="WP_095723632.1">
    <property type="nucleotide sequence ID" value="NZ_NTFS01000290.1"/>
</dbReference>
<feature type="domain" description="CHAT" evidence="3">
    <location>
        <begin position="587"/>
        <end position="857"/>
    </location>
</feature>
<dbReference type="Proteomes" id="UP000218238">
    <property type="component" value="Unassembled WGS sequence"/>
</dbReference>
<dbReference type="PROSITE" id="PS50005">
    <property type="entry name" value="TPR"/>
    <property type="match status" value="2"/>
</dbReference>
<dbReference type="OrthoDB" id="446317at2"/>
<dbReference type="EMBL" id="NTFS01000290">
    <property type="protein sequence ID" value="PAX52049.1"/>
    <property type="molecule type" value="Genomic_DNA"/>
</dbReference>
<evidence type="ECO:0000313" key="4">
    <source>
        <dbReference type="EMBL" id="PAX52049.1"/>
    </source>
</evidence>
<comment type="caution">
    <text evidence="4">The sequence shown here is derived from an EMBL/GenBank/DDBJ whole genome shotgun (WGS) entry which is preliminary data.</text>
</comment>
<keyword evidence="1" id="KW-0802">TPR repeat</keyword>
<keyword evidence="5" id="KW-1185">Reference proteome</keyword>
<feature type="repeat" description="TPR" evidence="1">
    <location>
        <begin position="254"/>
        <end position="287"/>
    </location>
</feature>
<dbReference type="Gene3D" id="1.25.40.10">
    <property type="entry name" value="Tetratricopeptide repeat domain"/>
    <property type="match status" value="3"/>
</dbReference>
<name>A0A2A2TF61_9CYAN</name>
<dbReference type="InterPro" id="IPR019734">
    <property type="entry name" value="TPR_rpt"/>
</dbReference>
<dbReference type="SMART" id="SM00028">
    <property type="entry name" value="TPR"/>
    <property type="match status" value="6"/>
</dbReference>